<evidence type="ECO:0000256" key="1">
    <source>
        <dbReference type="SAM" id="Phobius"/>
    </source>
</evidence>
<feature type="transmembrane region" description="Helical" evidence="1">
    <location>
        <begin position="12"/>
        <end position="42"/>
    </location>
</feature>
<keyword evidence="1" id="KW-1133">Transmembrane helix</keyword>
<feature type="transmembrane region" description="Helical" evidence="1">
    <location>
        <begin position="149"/>
        <end position="166"/>
    </location>
</feature>
<feature type="transmembrane region" description="Helical" evidence="1">
    <location>
        <begin position="229"/>
        <end position="253"/>
    </location>
</feature>
<comment type="caution">
    <text evidence="2">The sequence shown here is derived from an EMBL/GenBank/DDBJ whole genome shotgun (WGS) entry which is preliminary data.</text>
</comment>
<keyword evidence="1" id="KW-0812">Transmembrane</keyword>
<feature type="transmembrane region" description="Helical" evidence="1">
    <location>
        <begin position="75"/>
        <end position="96"/>
    </location>
</feature>
<feature type="transmembrane region" description="Helical" evidence="1">
    <location>
        <begin position="336"/>
        <end position="362"/>
    </location>
</feature>
<protein>
    <submittedName>
        <fullName evidence="2">Uncharacterized protein</fullName>
    </submittedName>
</protein>
<gene>
    <name evidence="2" type="ORF">ENM42_03450</name>
</gene>
<accession>A0A7C5UA19</accession>
<evidence type="ECO:0000313" key="2">
    <source>
        <dbReference type="EMBL" id="HHR40866.1"/>
    </source>
</evidence>
<dbReference type="EMBL" id="DRXS01000188">
    <property type="protein sequence ID" value="HHR40866.1"/>
    <property type="molecule type" value="Genomic_DNA"/>
</dbReference>
<feature type="transmembrane region" description="Helical" evidence="1">
    <location>
        <begin position="102"/>
        <end position="129"/>
    </location>
</feature>
<dbReference type="AlphaFoldDB" id="A0A7C5UA19"/>
<proteinExistence type="predicted"/>
<feature type="transmembrane region" description="Helical" evidence="1">
    <location>
        <begin position="48"/>
        <end position="68"/>
    </location>
</feature>
<feature type="transmembrane region" description="Helical" evidence="1">
    <location>
        <begin position="172"/>
        <end position="190"/>
    </location>
</feature>
<sequence length="389" mass="42421">MAEPSPRTGATIVFAGILLSVSGYLLQDAALSGLITVVAGWFTRLTSLLMFDVGPAVMGFGLGWLLAGLHPMRKWYLYSCVAGLIVSTTAFTATSIVSVDSFIVSAVLLSLTWAVGPALLLAGVVSATLVNRRAAKHGVKPSPNPHEDILDVVVIVALYIPLIPLMNSEAFYIRYLLPALFTWVFWHVFADRFTVYLLRRQINQKIRLVAAEPPSPEETTLMNVVSRSYYPMAFGIGVTTTITSILDLLNIRIFGGDPFAATAGAAIASIAAIAAGSLYVGPVLWLFEDLGVRIFDTVKRVMKPPAIHSLADEMVEIYTFIFSPIGFTFTVADGDLLLALVLLGLTFHLLITISMTSTYLYLRFSAHQHLHRVLSKLTEKGLLTPYIRL</sequence>
<feature type="transmembrane region" description="Helical" evidence="1">
    <location>
        <begin position="259"/>
        <end position="287"/>
    </location>
</feature>
<reference evidence="2" key="1">
    <citation type="journal article" date="2020" name="mSystems">
        <title>Genome- and Community-Level Interaction Insights into Carbon Utilization and Element Cycling Functions of Hydrothermarchaeota in Hydrothermal Sediment.</title>
        <authorList>
            <person name="Zhou Z."/>
            <person name="Liu Y."/>
            <person name="Xu W."/>
            <person name="Pan J."/>
            <person name="Luo Z.H."/>
            <person name="Li M."/>
        </authorList>
    </citation>
    <scope>NUCLEOTIDE SEQUENCE [LARGE SCALE GENOMIC DNA]</scope>
    <source>
        <strain evidence="2">SpSt-1084</strain>
    </source>
</reference>
<feature type="transmembrane region" description="Helical" evidence="1">
    <location>
        <begin position="307"/>
        <end position="330"/>
    </location>
</feature>
<keyword evidence="1" id="KW-0472">Membrane</keyword>
<name>A0A7C5UA19_CALS0</name>
<organism evidence="2">
    <name type="scientific">Caldiarchaeum subterraneum</name>
    <dbReference type="NCBI Taxonomy" id="311458"/>
    <lineage>
        <taxon>Archaea</taxon>
        <taxon>Nitrososphaerota</taxon>
        <taxon>Candidatus Caldarchaeales</taxon>
        <taxon>Candidatus Caldarchaeaceae</taxon>
        <taxon>Candidatus Caldarchaeum</taxon>
    </lineage>
</organism>